<protein>
    <submittedName>
        <fullName evidence="1">Potassium transporter Trk</fullName>
    </submittedName>
</protein>
<sequence length="562" mass="62158">MNKISQQVLKAIEILAYLVALWSLLVLFLEPVISYYADFAKVENYTAWANLLLLALAIINRLLLREGKGISGAIIFDIIMLVVGLVILVYNAKFVIFLLLIRQTYYFLQFILFRFSEGKIYLWLSSNPPITLLLSFLLVIFLGTILLMLPVSSTYNRVTPFVDALFTATSATCVTGLTVVPTGSHFSLFGQIIILLLIQTGGLGIMTLSTAFALLLGRSINLKLKNVMTQVMGGTTRINIFQLLKNIIIATAIIEACGAIVLFTKFAQDFPIREAIYYSIFHSISAFCNAGFSPFENSMMRYSDSIIISLGMPLLIFLGGLGFTVILDLYRYFFKPQKVRKLSLHSKIVLTTTAILIIIGLIAFFILEYNNTMKGFSFKHRFLASLFQSVTPRTAGFNTIDNGLLNKGSVLMTLLLMFIGASPGSTGGGIKTTTLAVLALTIISMLKGRKDISVFKRRIPKDNFREASGLVFLAATVIFVIVMILMMVEPFSFEDIIFESISAFGTVGLSRGITPSLSSLGKILITLLMYIGRVGPLTLIYAFAKRRNHSNINYAEESIAIG</sequence>
<evidence type="ECO:0000313" key="2">
    <source>
        <dbReference type="Proteomes" id="UP000294588"/>
    </source>
</evidence>
<keyword evidence="2" id="KW-1185">Reference proteome</keyword>
<comment type="caution">
    <text evidence="1">The sequence shown here is derived from an EMBL/GenBank/DDBJ whole genome shotgun (WGS) entry which is preliminary data.</text>
</comment>
<proteinExistence type="predicted"/>
<dbReference type="EMBL" id="SMOG01000027">
    <property type="protein sequence ID" value="TDF72535.1"/>
    <property type="molecule type" value="Genomic_DNA"/>
</dbReference>
<organism evidence="1 2">
    <name type="scientific">Candidatus Syntrophosphaera thermopropionivorans</name>
    <dbReference type="NCBI Taxonomy" id="2593015"/>
    <lineage>
        <taxon>Bacteria</taxon>
        <taxon>Pseudomonadati</taxon>
        <taxon>Candidatus Cloacimonadota</taxon>
        <taxon>Candidatus Cloacimonadia</taxon>
        <taxon>Candidatus Cloacimonadales</taxon>
        <taxon>Candidatus Cloacimonadaceae</taxon>
        <taxon>Candidatus Syntrophosphaera</taxon>
    </lineage>
</organism>
<dbReference type="Proteomes" id="UP000294588">
    <property type="component" value="Unassembled WGS sequence"/>
</dbReference>
<accession>A0AC61QHT7</accession>
<evidence type="ECO:0000313" key="1">
    <source>
        <dbReference type="EMBL" id="TDF72535.1"/>
    </source>
</evidence>
<gene>
    <name evidence="1" type="ORF">E0946_06490</name>
</gene>
<reference evidence="1" key="1">
    <citation type="submission" date="2019-03" db="EMBL/GenBank/DDBJ databases">
        <title>Candidatus Syntrophosphaera thermopropionivorans: a novel player in syntrophic propionate oxidation during anaerobic digestion.</title>
        <authorList>
            <person name="Dyksma S."/>
        </authorList>
    </citation>
    <scope>NUCLEOTIDE SEQUENCE</scope>
    <source>
        <strain evidence="1">W5</strain>
    </source>
</reference>
<name>A0AC61QHT7_9BACT</name>